<keyword evidence="4" id="KW-1185">Reference proteome</keyword>
<evidence type="ECO:0000256" key="1">
    <source>
        <dbReference type="ARBA" id="ARBA00023180"/>
    </source>
</evidence>
<organism evidence="3 4">
    <name type="scientific">Callorhinchus milii</name>
    <name type="common">Ghost shark</name>
    <dbReference type="NCBI Taxonomy" id="7868"/>
    <lineage>
        <taxon>Eukaryota</taxon>
        <taxon>Metazoa</taxon>
        <taxon>Chordata</taxon>
        <taxon>Craniata</taxon>
        <taxon>Vertebrata</taxon>
        <taxon>Chondrichthyes</taxon>
        <taxon>Holocephali</taxon>
        <taxon>Chimaeriformes</taxon>
        <taxon>Callorhinchidae</taxon>
        <taxon>Callorhinchus</taxon>
    </lineage>
</organism>
<dbReference type="InterPro" id="IPR050380">
    <property type="entry name" value="Immune_Resp_Modulators"/>
</dbReference>
<proteinExistence type="predicted"/>
<reference evidence="4" key="3">
    <citation type="journal article" date="2014" name="Nature">
        <title>Elephant shark genome provides unique insights into gnathostome evolution.</title>
        <authorList>
            <consortium name="International Elephant Shark Genome Sequencing Consortium"/>
            <person name="Venkatesh B."/>
            <person name="Lee A.P."/>
            <person name="Ravi V."/>
            <person name="Maurya A.K."/>
            <person name="Lian M.M."/>
            <person name="Swann J.B."/>
            <person name="Ohta Y."/>
            <person name="Flajnik M.F."/>
            <person name="Sutoh Y."/>
            <person name="Kasahara M."/>
            <person name="Hoon S."/>
            <person name="Gangu V."/>
            <person name="Roy S.W."/>
            <person name="Irimia M."/>
            <person name="Korzh V."/>
            <person name="Kondrychyn I."/>
            <person name="Lim Z.W."/>
            <person name="Tay B.H."/>
            <person name="Tohari S."/>
            <person name="Kong K.W."/>
            <person name="Ho S."/>
            <person name="Lorente-Galdos B."/>
            <person name="Quilez J."/>
            <person name="Marques-Bonet T."/>
            <person name="Raney B.J."/>
            <person name="Ingham P.W."/>
            <person name="Tay A."/>
            <person name="Hillier L.W."/>
            <person name="Minx P."/>
            <person name="Boehm T."/>
            <person name="Wilson R.K."/>
            <person name="Brenner S."/>
            <person name="Warren W.C."/>
        </authorList>
    </citation>
    <scope>NUCLEOTIDE SEQUENCE [LARGE SCALE GENOMIC DNA]</scope>
</reference>
<dbReference type="Ensembl" id="ENSCMIT00000002652.1">
    <property type="protein sequence ID" value="ENSCMIP00000002562.1"/>
    <property type="gene ID" value="ENSCMIG00000001518.1"/>
</dbReference>
<dbReference type="Proteomes" id="UP000314986">
    <property type="component" value="Unassembled WGS sequence"/>
</dbReference>
<sequence length="355" mass="39856">MTQDSFLFQFHWVLCLCVSLVQLVPLMSLCQKVLGSSPAECNAAMFISCFCFTDPPEINGPILPKQIMHGVKDTLQCQVTRFTPGAMAIVFSLRRKEQQQKVRLFHWEIPNKETFQEFKGRNVPLQNRSDRDNQVVSFTAEEQKCEPIGDGSFRVNCNINVIPDINLHDGAELTVEVHHEALDASIVKSVILHIIAVPPKITTIESKPKEIKHGEKTELQWAVTGFTPGKMSIISSLQRNGEQIRQLFHWEAQDKKTFEGKGSAFSLKHLSDGRNKDASFAAQVPKCEKDKDGTFRVKCSITVTPDVSRHNEAELTVQVQHEALGVCEPLIEKLKLHVTGGESASRQTQHSGRFK</sequence>
<evidence type="ECO:0000256" key="2">
    <source>
        <dbReference type="SAM" id="SignalP"/>
    </source>
</evidence>
<dbReference type="AlphaFoldDB" id="A0A4W3GHQ1"/>
<reference evidence="4" key="2">
    <citation type="journal article" date="2007" name="PLoS Biol.">
        <title>Survey sequencing and comparative analysis of the elephant shark (Callorhinchus milii) genome.</title>
        <authorList>
            <person name="Venkatesh B."/>
            <person name="Kirkness E.F."/>
            <person name="Loh Y.H."/>
            <person name="Halpern A.L."/>
            <person name="Lee A.P."/>
            <person name="Johnson J."/>
            <person name="Dandona N."/>
            <person name="Viswanathan L.D."/>
            <person name="Tay A."/>
            <person name="Venter J.C."/>
            <person name="Strausberg R.L."/>
            <person name="Brenner S."/>
        </authorList>
    </citation>
    <scope>NUCLEOTIDE SEQUENCE [LARGE SCALE GENOMIC DNA]</scope>
</reference>
<dbReference type="STRING" id="7868.ENSCMIP00000002562"/>
<reference evidence="3" key="5">
    <citation type="submission" date="2025-09" db="UniProtKB">
        <authorList>
            <consortium name="Ensembl"/>
        </authorList>
    </citation>
    <scope>IDENTIFICATION</scope>
</reference>
<dbReference type="GeneTree" id="ENSGT00970000196852"/>
<dbReference type="InterPro" id="IPR013783">
    <property type="entry name" value="Ig-like_fold"/>
</dbReference>
<keyword evidence="1" id="KW-0325">Glycoprotein</keyword>
<evidence type="ECO:0000313" key="3">
    <source>
        <dbReference type="Ensembl" id="ENSCMIP00000002562.1"/>
    </source>
</evidence>
<dbReference type="InParanoid" id="A0A4W3GHQ1"/>
<reference evidence="3" key="4">
    <citation type="submission" date="2025-08" db="UniProtKB">
        <authorList>
            <consortium name="Ensembl"/>
        </authorList>
    </citation>
    <scope>IDENTIFICATION</scope>
</reference>
<evidence type="ECO:0000313" key="4">
    <source>
        <dbReference type="Proteomes" id="UP000314986"/>
    </source>
</evidence>
<keyword evidence="2" id="KW-0732">Signal</keyword>
<reference evidence="4" key="1">
    <citation type="journal article" date="2006" name="Science">
        <title>Ancient noncoding elements conserved in the human genome.</title>
        <authorList>
            <person name="Venkatesh B."/>
            <person name="Kirkness E.F."/>
            <person name="Loh Y.H."/>
            <person name="Halpern A.L."/>
            <person name="Lee A.P."/>
            <person name="Johnson J."/>
            <person name="Dandona N."/>
            <person name="Viswanathan L.D."/>
            <person name="Tay A."/>
            <person name="Venter J.C."/>
            <person name="Strausberg R.L."/>
            <person name="Brenner S."/>
        </authorList>
    </citation>
    <scope>NUCLEOTIDE SEQUENCE [LARGE SCALE GENOMIC DNA]</scope>
</reference>
<accession>A0A4W3GHQ1</accession>
<dbReference type="Gene3D" id="2.60.40.10">
    <property type="entry name" value="Immunoglobulins"/>
    <property type="match status" value="2"/>
</dbReference>
<feature type="signal peptide" evidence="2">
    <location>
        <begin position="1"/>
        <end position="35"/>
    </location>
</feature>
<name>A0A4W3GHQ1_CALMI</name>
<dbReference type="PANTHER" id="PTHR23411">
    <property type="entry name" value="TAPASIN"/>
    <property type="match status" value="1"/>
</dbReference>
<feature type="chain" id="PRO_5021444395" evidence="2">
    <location>
        <begin position="36"/>
        <end position="355"/>
    </location>
</feature>
<protein>
    <submittedName>
        <fullName evidence="3">Uncharacterized LOC103172768</fullName>
    </submittedName>
</protein>